<evidence type="ECO:0000313" key="2">
    <source>
        <dbReference type="Proteomes" id="UP000000226"/>
    </source>
</evidence>
<dbReference type="Pfam" id="PF05212">
    <property type="entry name" value="DUF707"/>
    <property type="match status" value="1"/>
</dbReference>
<dbReference type="InterPro" id="IPR007877">
    <property type="entry name" value="DUF707"/>
</dbReference>
<dbReference type="AlphaFoldDB" id="V7BES7"/>
<protein>
    <submittedName>
        <fullName evidence="1">Uncharacterized protein</fullName>
    </submittedName>
</protein>
<gene>
    <name evidence="1" type="ORF">PHAVU_007G147300g</name>
</gene>
<proteinExistence type="predicted"/>
<dbReference type="PANTHER" id="PTHR31210">
    <property type="entry name" value="OS06G0731900 PROTEIN"/>
    <property type="match status" value="1"/>
</dbReference>
<dbReference type="OMA" id="IEMRIFR"/>
<dbReference type="Proteomes" id="UP000000226">
    <property type="component" value="Chromosome 7"/>
</dbReference>
<dbReference type="PANTHER" id="PTHR31210:SF11">
    <property type="entry name" value="KETOGLUTARATE REDUCTASE TRANS-SPLICING-LIKE PROTEIN, PUTATIVE (DUF707)-RELATED"/>
    <property type="match status" value="1"/>
</dbReference>
<sequence length="116" mass="12893">MMYKTIIDLVRVNGWASGMGLDLATWLLCTAIFQGDRMKNVGVVDSEYIVHLGLPTLGGPNGNEAPTDSSGGNARAKVRMQSYIEMQVFGKRWKDAAKKDKCWIDPYEQQANLTTH</sequence>
<dbReference type="OrthoDB" id="1433466at2759"/>
<dbReference type="EMBL" id="CM002294">
    <property type="protein sequence ID" value="ESW16327.1"/>
    <property type="molecule type" value="Genomic_DNA"/>
</dbReference>
<evidence type="ECO:0000313" key="1">
    <source>
        <dbReference type="EMBL" id="ESW16327.1"/>
    </source>
</evidence>
<name>V7BES7_PHAVU</name>
<keyword evidence="2" id="KW-1185">Reference proteome</keyword>
<reference evidence="2" key="1">
    <citation type="journal article" date="2014" name="Nat. Genet.">
        <title>A reference genome for common bean and genome-wide analysis of dual domestications.</title>
        <authorList>
            <person name="Schmutz J."/>
            <person name="McClean P.E."/>
            <person name="Mamidi S."/>
            <person name="Wu G.A."/>
            <person name="Cannon S.B."/>
            <person name="Grimwood J."/>
            <person name="Jenkins J."/>
            <person name="Shu S."/>
            <person name="Song Q."/>
            <person name="Chavarro C."/>
            <person name="Torres-Torres M."/>
            <person name="Geffroy V."/>
            <person name="Moghaddam S.M."/>
            <person name="Gao D."/>
            <person name="Abernathy B."/>
            <person name="Barry K."/>
            <person name="Blair M."/>
            <person name="Brick M.A."/>
            <person name="Chovatia M."/>
            <person name="Gepts P."/>
            <person name="Goodstein D.M."/>
            <person name="Gonzales M."/>
            <person name="Hellsten U."/>
            <person name="Hyten D.L."/>
            <person name="Jia G."/>
            <person name="Kelly J.D."/>
            <person name="Kudrna D."/>
            <person name="Lee R."/>
            <person name="Richard M.M."/>
            <person name="Miklas P.N."/>
            <person name="Osorno J.M."/>
            <person name="Rodrigues J."/>
            <person name="Thareau V."/>
            <person name="Urrea C.A."/>
            <person name="Wang M."/>
            <person name="Yu Y."/>
            <person name="Zhang M."/>
            <person name="Wing R.A."/>
            <person name="Cregan P.B."/>
            <person name="Rokhsar D.S."/>
            <person name="Jackson S.A."/>
        </authorList>
    </citation>
    <scope>NUCLEOTIDE SEQUENCE [LARGE SCALE GENOMIC DNA]</scope>
    <source>
        <strain evidence="2">cv. G19833</strain>
    </source>
</reference>
<accession>V7BES7</accession>
<organism evidence="1 2">
    <name type="scientific">Phaseolus vulgaris</name>
    <name type="common">Kidney bean</name>
    <name type="synonym">French bean</name>
    <dbReference type="NCBI Taxonomy" id="3885"/>
    <lineage>
        <taxon>Eukaryota</taxon>
        <taxon>Viridiplantae</taxon>
        <taxon>Streptophyta</taxon>
        <taxon>Embryophyta</taxon>
        <taxon>Tracheophyta</taxon>
        <taxon>Spermatophyta</taxon>
        <taxon>Magnoliopsida</taxon>
        <taxon>eudicotyledons</taxon>
        <taxon>Gunneridae</taxon>
        <taxon>Pentapetalae</taxon>
        <taxon>rosids</taxon>
        <taxon>fabids</taxon>
        <taxon>Fabales</taxon>
        <taxon>Fabaceae</taxon>
        <taxon>Papilionoideae</taxon>
        <taxon>50 kb inversion clade</taxon>
        <taxon>NPAAA clade</taxon>
        <taxon>indigoferoid/millettioid clade</taxon>
        <taxon>Phaseoleae</taxon>
        <taxon>Phaseolus</taxon>
    </lineage>
</organism>
<dbReference type="STRING" id="3885.V7BES7"/>
<dbReference type="Gramene" id="ESW16327">
    <property type="protein sequence ID" value="ESW16327"/>
    <property type="gene ID" value="PHAVU_007G147300g"/>
</dbReference>